<protein>
    <recommendedName>
        <fullName evidence="11">Type III effector Hrp-dependent outer protein</fullName>
    </recommendedName>
</protein>
<dbReference type="Pfam" id="PF17042">
    <property type="entry name" value="NBD_C"/>
    <property type="match status" value="1"/>
</dbReference>
<dbReference type="Proteomes" id="UP000050280">
    <property type="component" value="Unassembled WGS sequence"/>
</dbReference>
<dbReference type="Gene3D" id="3.40.980.20">
    <property type="entry name" value="Four-carbon acid sugar kinase, nucleotide binding domain"/>
    <property type="match status" value="1"/>
</dbReference>
<evidence type="ECO:0000259" key="7">
    <source>
        <dbReference type="Pfam" id="PF07005"/>
    </source>
</evidence>
<accession>A0A0P7AE39</accession>
<organism evidence="9 10">
    <name type="scientific">Croceitalea dokdonensis DOKDO 023</name>
    <dbReference type="NCBI Taxonomy" id="1300341"/>
    <lineage>
        <taxon>Bacteria</taxon>
        <taxon>Pseudomonadati</taxon>
        <taxon>Bacteroidota</taxon>
        <taxon>Flavobacteriia</taxon>
        <taxon>Flavobacteriales</taxon>
        <taxon>Flavobacteriaceae</taxon>
        <taxon>Croceitalea</taxon>
    </lineage>
</organism>
<keyword evidence="2" id="KW-0808">Transferase</keyword>
<feature type="domain" description="Four-carbon acid sugar kinase N-terminal" evidence="7">
    <location>
        <begin position="33"/>
        <end position="259"/>
    </location>
</feature>
<evidence type="ECO:0000259" key="8">
    <source>
        <dbReference type="Pfam" id="PF17042"/>
    </source>
</evidence>
<evidence type="ECO:0000256" key="1">
    <source>
        <dbReference type="ARBA" id="ARBA00005715"/>
    </source>
</evidence>
<keyword evidence="5" id="KW-0067">ATP-binding</keyword>
<evidence type="ECO:0000313" key="9">
    <source>
        <dbReference type="EMBL" id="KPM30534.1"/>
    </source>
</evidence>
<dbReference type="SUPFAM" id="SSF142764">
    <property type="entry name" value="YgbK-like"/>
    <property type="match status" value="1"/>
</dbReference>
<dbReference type="AlphaFoldDB" id="A0A0P7AE39"/>
<evidence type="ECO:0008006" key="11">
    <source>
        <dbReference type="Google" id="ProtNLM"/>
    </source>
</evidence>
<keyword evidence="3" id="KW-0547">Nucleotide-binding</keyword>
<keyword evidence="10" id="KW-1185">Reference proteome</keyword>
<sequence length="453" mass="49838">MNDEILQSIAEGALLKGHQSEVRDYLEKYPHSIVILDDDPTGTQTVQNIPVVTNWSEQTLEKELMQSPVFFVLTNSRALQKKEAEDLAETLGRRLKLLADKHDKKLIVISRSDSTLRGHYPGEVETLAKALGMKEAKHVFIPAFFEGGRYTYKDVHYVREGDEFIPAADTPFAKDNSFGYTHSNLRDYVLEKYADGLHPDGISTVPIEALRTNGTIDEFKSHCTVVNATSHADLEAFALAALNSGENLVYRTAASFVNAISGQRPAPLLEKEAFQSLHQTGALVVIGSYVPKTTAQLKILKDKYSAEYMELDVDSIFEDDNLQQTLLKKAAVIDGLLRNGSNVVLYTSRKVKEGRSTQESLQIVNLVSGALTTLVGMVTVQPKFILAKGGITSSDVAVKSLKIQRATVLGQLVKGVPVWQADKEAKFPAIPYIVFPGNVGATADLYNALKKLE</sequence>
<comment type="caution">
    <text evidence="9">The sequence shown here is derived from an EMBL/GenBank/DDBJ whole genome shotgun (WGS) entry which is preliminary data.</text>
</comment>
<comment type="similarity">
    <text evidence="1">Belongs to the four-carbon acid sugar kinase family.</text>
</comment>
<evidence type="ECO:0000256" key="4">
    <source>
        <dbReference type="ARBA" id="ARBA00022777"/>
    </source>
</evidence>
<evidence type="ECO:0000313" key="10">
    <source>
        <dbReference type="Proteomes" id="UP000050280"/>
    </source>
</evidence>
<keyword evidence="4" id="KW-0418">Kinase</keyword>
<name>A0A0P7AE39_9FLAO</name>
<evidence type="ECO:0000256" key="6">
    <source>
        <dbReference type="ARBA" id="ARBA00023277"/>
    </source>
</evidence>
<proteinExistence type="inferred from homology"/>
<dbReference type="InterPro" id="IPR010737">
    <property type="entry name" value="4-carb_acid_sugar_kinase_N"/>
</dbReference>
<dbReference type="InterPro" id="IPR031475">
    <property type="entry name" value="NBD_C"/>
</dbReference>
<keyword evidence="6" id="KW-0119">Carbohydrate metabolism</keyword>
<dbReference type="GO" id="GO:0005524">
    <property type="term" value="F:ATP binding"/>
    <property type="evidence" value="ECO:0007669"/>
    <property type="project" value="UniProtKB-KW"/>
</dbReference>
<dbReference type="STRING" id="1300341.I595_3355"/>
<gene>
    <name evidence="9" type="ORF">I595_3355</name>
</gene>
<evidence type="ECO:0000256" key="5">
    <source>
        <dbReference type="ARBA" id="ARBA00022840"/>
    </source>
</evidence>
<dbReference type="GO" id="GO:0016301">
    <property type="term" value="F:kinase activity"/>
    <property type="evidence" value="ECO:0007669"/>
    <property type="project" value="UniProtKB-KW"/>
</dbReference>
<evidence type="ECO:0000256" key="3">
    <source>
        <dbReference type="ARBA" id="ARBA00022741"/>
    </source>
</evidence>
<dbReference type="RefSeq" id="WP_054560322.1">
    <property type="nucleotide sequence ID" value="NZ_LDJX01000008.1"/>
</dbReference>
<reference evidence="9 10" key="1">
    <citation type="submission" date="2015-09" db="EMBL/GenBank/DDBJ databases">
        <title>Genome sequence of the marine flavobacterium Croceitalea dokdonensis DOKDO 023 that contains proton- and sodium-pumping rhodopsins.</title>
        <authorList>
            <person name="Kwon S.-K."/>
            <person name="Lee H.K."/>
            <person name="Kwak M.-J."/>
            <person name="Kim J.F."/>
        </authorList>
    </citation>
    <scope>NUCLEOTIDE SEQUENCE [LARGE SCALE GENOMIC DNA]</scope>
    <source>
        <strain evidence="9 10">DOKDO 023</strain>
    </source>
</reference>
<dbReference type="InterPro" id="IPR037051">
    <property type="entry name" value="4-carb_acid_sugar_kinase_N_sf"/>
</dbReference>
<dbReference type="Pfam" id="PF07005">
    <property type="entry name" value="SBD_N"/>
    <property type="match status" value="1"/>
</dbReference>
<dbReference type="InterPro" id="IPR042213">
    <property type="entry name" value="NBD_C_sf"/>
</dbReference>
<dbReference type="EMBL" id="LDJX01000008">
    <property type="protein sequence ID" value="KPM30534.1"/>
    <property type="molecule type" value="Genomic_DNA"/>
</dbReference>
<evidence type="ECO:0000256" key="2">
    <source>
        <dbReference type="ARBA" id="ARBA00022679"/>
    </source>
</evidence>
<dbReference type="Gene3D" id="3.40.50.10840">
    <property type="entry name" value="Putative sugar-binding, N-terminal domain"/>
    <property type="match status" value="1"/>
</dbReference>
<feature type="domain" description="Four-carbon acid sugar kinase nucleotide binding" evidence="8">
    <location>
        <begin position="283"/>
        <end position="442"/>
    </location>
</feature>